<dbReference type="RefSeq" id="WP_093144484.1">
    <property type="nucleotide sequence ID" value="NZ_BMWO01000005.1"/>
</dbReference>
<keyword evidence="14" id="KW-1185">Reference proteome</keyword>
<dbReference type="InterPro" id="IPR025669">
    <property type="entry name" value="AAA_dom"/>
</dbReference>
<keyword evidence="10" id="KW-0812">Transmembrane</keyword>
<dbReference type="GO" id="GO:0004715">
    <property type="term" value="F:non-membrane spanning protein tyrosine kinase activity"/>
    <property type="evidence" value="ECO:0007669"/>
    <property type="project" value="UniProtKB-EC"/>
</dbReference>
<evidence type="ECO:0000256" key="10">
    <source>
        <dbReference type="SAM" id="Phobius"/>
    </source>
</evidence>
<dbReference type="GO" id="GO:0042802">
    <property type="term" value="F:identical protein binding"/>
    <property type="evidence" value="ECO:0007669"/>
    <property type="project" value="UniProtKB-ARBA"/>
</dbReference>
<evidence type="ECO:0000256" key="5">
    <source>
        <dbReference type="ARBA" id="ARBA00022741"/>
    </source>
</evidence>
<comment type="catalytic activity">
    <reaction evidence="9">
        <text>L-tyrosyl-[protein] + ATP = O-phospho-L-tyrosyl-[protein] + ADP + H(+)</text>
        <dbReference type="Rhea" id="RHEA:10596"/>
        <dbReference type="Rhea" id="RHEA-COMP:10136"/>
        <dbReference type="Rhea" id="RHEA-COMP:20101"/>
        <dbReference type="ChEBI" id="CHEBI:15378"/>
        <dbReference type="ChEBI" id="CHEBI:30616"/>
        <dbReference type="ChEBI" id="CHEBI:46858"/>
        <dbReference type="ChEBI" id="CHEBI:61978"/>
        <dbReference type="ChEBI" id="CHEBI:456216"/>
        <dbReference type="EC" id="2.7.10.2"/>
    </reaction>
</comment>
<dbReference type="PANTHER" id="PTHR32309:SF13">
    <property type="entry name" value="FERRIC ENTEROBACTIN TRANSPORT PROTEIN FEPE"/>
    <property type="match status" value="1"/>
</dbReference>
<dbReference type="InterPro" id="IPR005702">
    <property type="entry name" value="Wzc-like_C"/>
</dbReference>
<keyword evidence="10" id="KW-1133">Transmembrane helix</keyword>
<dbReference type="GO" id="GO:0005886">
    <property type="term" value="C:plasma membrane"/>
    <property type="evidence" value="ECO:0007669"/>
    <property type="project" value="UniProtKB-ARBA"/>
</dbReference>
<dbReference type="FunFam" id="3.40.50.300:FF:000527">
    <property type="entry name" value="Tyrosine-protein kinase etk"/>
    <property type="match status" value="1"/>
</dbReference>
<dbReference type="NCBIfam" id="TIGR01007">
    <property type="entry name" value="eps_fam"/>
    <property type="match status" value="1"/>
</dbReference>
<keyword evidence="4" id="KW-0808">Transferase</keyword>
<dbReference type="InterPro" id="IPR050445">
    <property type="entry name" value="Bact_polysacc_biosynth/exp"/>
</dbReference>
<dbReference type="GO" id="GO:0005524">
    <property type="term" value="F:ATP binding"/>
    <property type="evidence" value="ECO:0007669"/>
    <property type="project" value="UniProtKB-KW"/>
</dbReference>
<comment type="similarity">
    <text evidence="2">Belongs to the etk/wzc family.</text>
</comment>
<feature type="domain" description="Tyrosine-protein kinase G-rich" evidence="12">
    <location>
        <begin position="453"/>
        <end position="531"/>
    </location>
</feature>
<dbReference type="Proteomes" id="UP000199321">
    <property type="component" value="Unassembled WGS sequence"/>
</dbReference>
<evidence type="ECO:0000256" key="8">
    <source>
        <dbReference type="ARBA" id="ARBA00023137"/>
    </source>
</evidence>
<feature type="transmembrane region" description="Helical" evidence="10">
    <location>
        <begin position="515"/>
        <end position="535"/>
    </location>
</feature>
<dbReference type="Pfam" id="PF13807">
    <property type="entry name" value="GNVR"/>
    <property type="match status" value="1"/>
</dbReference>
<evidence type="ECO:0000259" key="12">
    <source>
        <dbReference type="Pfam" id="PF13807"/>
    </source>
</evidence>
<protein>
    <recommendedName>
        <fullName evidence="3">non-specific protein-tyrosine kinase</fullName>
        <ecNumber evidence="3">2.7.10.2</ecNumber>
    </recommendedName>
</protein>
<dbReference type="InterPro" id="IPR032807">
    <property type="entry name" value="GNVR"/>
</dbReference>
<keyword evidence="10" id="KW-0472">Membrane</keyword>
<evidence type="ECO:0000313" key="14">
    <source>
        <dbReference type="Proteomes" id="UP000199321"/>
    </source>
</evidence>
<reference evidence="13 14" key="1">
    <citation type="submission" date="2016-10" db="EMBL/GenBank/DDBJ databases">
        <authorList>
            <person name="de Groot N.N."/>
        </authorList>
    </citation>
    <scope>NUCLEOTIDE SEQUENCE [LARGE SCALE GENOMIC DNA]</scope>
    <source>
        <strain evidence="13 14">DSM 16195</strain>
    </source>
</reference>
<keyword evidence="7" id="KW-0067">ATP-binding</keyword>
<gene>
    <name evidence="13" type="ORF">SAMN05421855_103336</name>
</gene>
<dbReference type="AlphaFoldDB" id="A0A1G7GU98"/>
<feature type="transmembrane region" description="Helical" evidence="10">
    <location>
        <begin position="26"/>
        <end position="44"/>
    </location>
</feature>
<keyword evidence="8" id="KW-0829">Tyrosine-protein kinase</keyword>
<dbReference type="CDD" id="cd05387">
    <property type="entry name" value="BY-kinase"/>
    <property type="match status" value="1"/>
</dbReference>
<dbReference type="PANTHER" id="PTHR32309">
    <property type="entry name" value="TYROSINE-PROTEIN KINASE"/>
    <property type="match status" value="1"/>
</dbReference>
<dbReference type="SUPFAM" id="SSF52540">
    <property type="entry name" value="P-loop containing nucleoside triphosphate hydrolases"/>
    <property type="match status" value="1"/>
</dbReference>
<evidence type="ECO:0000256" key="9">
    <source>
        <dbReference type="ARBA" id="ARBA00051245"/>
    </source>
</evidence>
<evidence type="ECO:0000313" key="13">
    <source>
        <dbReference type="EMBL" id="SDE91740.1"/>
    </source>
</evidence>
<evidence type="ECO:0000256" key="2">
    <source>
        <dbReference type="ARBA" id="ARBA00008883"/>
    </source>
</evidence>
<organism evidence="13 14">
    <name type="scientific">Ulvibacter litoralis</name>
    <dbReference type="NCBI Taxonomy" id="227084"/>
    <lineage>
        <taxon>Bacteria</taxon>
        <taxon>Pseudomonadati</taxon>
        <taxon>Bacteroidota</taxon>
        <taxon>Flavobacteriia</taxon>
        <taxon>Flavobacteriales</taxon>
        <taxon>Flavobacteriaceae</taxon>
        <taxon>Ulvibacter</taxon>
    </lineage>
</organism>
<name>A0A1G7GU98_9FLAO</name>
<dbReference type="STRING" id="227084.SAMN05421855_103336"/>
<keyword evidence="6" id="KW-0418">Kinase</keyword>
<keyword evidence="5" id="KW-0547">Nucleotide-binding</keyword>
<evidence type="ECO:0000259" key="11">
    <source>
        <dbReference type="Pfam" id="PF13614"/>
    </source>
</evidence>
<accession>A0A1G7GU98</accession>
<evidence type="ECO:0000256" key="3">
    <source>
        <dbReference type="ARBA" id="ARBA00011903"/>
    </source>
</evidence>
<dbReference type="EMBL" id="FNBA01000003">
    <property type="protein sequence ID" value="SDE91740.1"/>
    <property type="molecule type" value="Genomic_DNA"/>
</dbReference>
<dbReference type="OrthoDB" id="9794577at2"/>
<dbReference type="InterPro" id="IPR027417">
    <property type="entry name" value="P-loop_NTPase"/>
</dbReference>
<dbReference type="EC" id="2.7.10.2" evidence="3"/>
<dbReference type="Pfam" id="PF13614">
    <property type="entry name" value="AAA_31"/>
    <property type="match status" value="1"/>
</dbReference>
<dbReference type="Gene3D" id="3.40.50.300">
    <property type="entry name" value="P-loop containing nucleotide triphosphate hydrolases"/>
    <property type="match status" value="1"/>
</dbReference>
<evidence type="ECO:0000256" key="4">
    <source>
        <dbReference type="ARBA" id="ARBA00022679"/>
    </source>
</evidence>
<sequence>MSEEFEINEVHTTFDFKGFLFKLLRFWPLFLVSFVIAFGVARYINVRKLPVYQMGNMISIKDDQNPFFTSNTSLTFNWGGTTDKVNTAIITLRSRSHNEHVVERLQYYLEYKKQGEYQIVDAYKQTPFFVKVDTSKAQILNKQFTVVFKDSVTFNLKTTFLDGAATLQNYNTKEKSSRYFEAANFDKDYKFGDKITLPFFSGTFVPNPELAVSPGATYYFNFREFDGVVKRFNGINVSPESKGSSVIRLRLTGYNKAKLVDYLNTSVAVLSENMLERKNLFATKTIAFIDSSLTKKSVEVINAEDELNAFKNKNAIFDLDLEGLDLNGKLNDLDLRKEGVGQELNYYTVLETYLLGRSDYRNVPAPSVAGISENSISASVSKIVVLAEERNRLQYSYKEGAPVFADIDRKIDAVKNVLLENIKSSKQLKSQELASIKRDISKYEGQIKKLPKEQQELLKIERRYNLSQGSYNLFLSKRSEAGLVKAANVSDVLIIDSAKDTGGGQVGPNTRLNNVMATMFGFLVPFLFVFLIVFFDTKIHTIKDIQRLSRIPILGAIGKSPVDGNLAVLDKSKSAIAESFRAIRSSLQFIYKKQGVEGAKTVLITSSVSGEGKTFCSINIASVFALSEKKTILVGLDLRKPKIFGDFNLDNSIGVVNYLIGDKDLNNVIQKTQVAHLDIISSGPIPPNPSELLMGERMEELIGQLKTKYDYIILDSPPLGLVADSLELMKFADATIYMVRQNYTRRGMFSLINEKYKKGEVTNLSFLLNFFEEKGKYGYGYGYGYGGYGYGAYGNGYHETEQKLSFLGKIKKLFGRK</sequence>
<comment type="similarity">
    <text evidence="1">Belongs to the CpsD/CapB family.</text>
</comment>
<proteinExistence type="inferred from homology"/>
<evidence type="ECO:0000256" key="1">
    <source>
        <dbReference type="ARBA" id="ARBA00007316"/>
    </source>
</evidence>
<evidence type="ECO:0000256" key="6">
    <source>
        <dbReference type="ARBA" id="ARBA00022777"/>
    </source>
</evidence>
<feature type="domain" description="AAA" evidence="11">
    <location>
        <begin position="600"/>
        <end position="753"/>
    </location>
</feature>
<evidence type="ECO:0000256" key="7">
    <source>
        <dbReference type="ARBA" id="ARBA00022840"/>
    </source>
</evidence>